<comment type="caution">
    <text evidence="1">The sequence shown here is derived from an EMBL/GenBank/DDBJ whole genome shotgun (WGS) entry which is preliminary data.</text>
</comment>
<feature type="non-terminal residue" evidence="1">
    <location>
        <position position="1"/>
    </location>
</feature>
<dbReference type="AlphaFoldDB" id="A0AAV6M2F0"/>
<evidence type="ECO:0000313" key="2">
    <source>
        <dbReference type="Proteomes" id="UP000685013"/>
    </source>
</evidence>
<name>A0AAV6M2F0_9ROSI</name>
<protein>
    <submittedName>
        <fullName evidence="1">Uncharacterized protein</fullName>
    </submittedName>
</protein>
<proteinExistence type="predicted"/>
<dbReference type="EMBL" id="JAGKQH010000018">
    <property type="protein sequence ID" value="KAG6574219.1"/>
    <property type="molecule type" value="Genomic_DNA"/>
</dbReference>
<reference evidence="1 2" key="1">
    <citation type="journal article" date="2021" name="Hortic Res">
        <title>The domestication of Cucurbita argyrosperma as revealed by the genome of its wild relative.</title>
        <authorList>
            <person name="Barrera-Redondo J."/>
            <person name="Sanchez-de la Vega G."/>
            <person name="Aguirre-Liguori J.A."/>
            <person name="Castellanos-Morales G."/>
            <person name="Gutierrez-Guerrero Y.T."/>
            <person name="Aguirre-Dugua X."/>
            <person name="Aguirre-Planter E."/>
            <person name="Tenaillon M.I."/>
            <person name="Lira-Saade R."/>
            <person name="Eguiarte L.E."/>
        </authorList>
    </citation>
    <scope>NUCLEOTIDE SEQUENCE [LARGE SCALE GENOMIC DNA]</scope>
    <source>
        <strain evidence="1">JBR-2021</strain>
    </source>
</reference>
<gene>
    <name evidence="1" type="ORF">SDJN03_28106</name>
</gene>
<evidence type="ECO:0000313" key="1">
    <source>
        <dbReference type="EMBL" id="KAG6574219.1"/>
    </source>
</evidence>
<dbReference type="Proteomes" id="UP000685013">
    <property type="component" value="Chromosome 18"/>
</dbReference>
<accession>A0AAV6M2F0</accession>
<keyword evidence="2" id="KW-1185">Reference proteome</keyword>
<organism evidence="1 2">
    <name type="scientific">Cucurbita argyrosperma subsp. sororia</name>
    <dbReference type="NCBI Taxonomy" id="37648"/>
    <lineage>
        <taxon>Eukaryota</taxon>
        <taxon>Viridiplantae</taxon>
        <taxon>Streptophyta</taxon>
        <taxon>Embryophyta</taxon>
        <taxon>Tracheophyta</taxon>
        <taxon>Spermatophyta</taxon>
        <taxon>Magnoliopsida</taxon>
        <taxon>eudicotyledons</taxon>
        <taxon>Gunneridae</taxon>
        <taxon>Pentapetalae</taxon>
        <taxon>rosids</taxon>
        <taxon>fabids</taxon>
        <taxon>Cucurbitales</taxon>
        <taxon>Cucurbitaceae</taxon>
        <taxon>Cucurbiteae</taxon>
        <taxon>Cucurbita</taxon>
    </lineage>
</organism>
<sequence>MIIQPSEIPTPSLPQPRTYGAFSNCFPSGLHTFLSFQFNSPVFPPFPCELGRSEYCNQSSVSIGLVGILKGMDQNCT</sequence>